<dbReference type="Gene3D" id="3.40.33.10">
    <property type="entry name" value="CAP"/>
    <property type="match status" value="2"/>
</dbReference>
<reference evidence="2 3" key="1">
    <citation type="submission" date="2014-10" db="EMBL/GenBank/DDBJ databases">
        <title>Draft genome of the hookworm Ancylostoma caninum.</title>
        <authorList>
            <person name="Mitreva M."/>
        </authorList>
    </citation>
    <scope>NUCLEOTIDE SEQUENCE [LARGE SCALE GENOMIC DNA]</scope>
    <source>
        <strain evidence="2 3">Baltimore</strain>
    </source>
</reference>
<organism evidence="2 3">
    <name type="scientific">Ancylostoma caninum</name>
    <name type="common">Dog hookworm</name>
    <dbReference type="NCBI Taxonomy" id="29170"/>
    <lineage>
        <taxon>Eukaryota</taxon>
        <taxon>Metazoa</taxon>
        <taxon>Ecdysozoa</taxon>
        <taxon>Nematoda</taxon>
        <taxon>Chromadorea</taxon>
        <taxon>Rhabditida</taxon>
        <taxon>Rhabditina</taxon>
        <taxon>Rhabditomorpha</taxon>
        <taxon>Strongyloidea</taxon>
        <taxon>Ancylostomatidae</taxon>
        <taxon>Ancylostomatinae</taxon>
        <taxon>Ancylostoma</taxon>
    </lineage>
</organism>
<dbReference type="Pfam" id="PF00188">
    <property type="entry name" value="CAP"/>
    <property type="match status" value="1"/>
</dbReference>
<dbReference type="CDD" id="cd05380">
    <property type="entry name" value="CAP_euk"/>
    <property type="match status" value="1"/>
</dbReference>
<proteinExistence type="predicted"/>
<feature type="domain" description="SCP" evidence="1">
    <location>
        <begin position="84"/>
        <end position="247"/>
    </location>
</feature>
<accession>A0A368GFR3</accession>
<dbReference type="Proteomes" id="UP000252519">
    <property type="component" value="Unassembled WGS sequence"/>
</dbReference>
<keyword evidence="3" id="KW-1185">Reference proteome</keyword>
<protein>
    <submittedName>
        <fullName evidence="2">SCP-like protein</fullName>
    </submittedName>
</protein>
<dbReference type="STRING" id="29170.A0A368GFR3"/>
<dbReference type="InterPro" id="IPR014044">
    <property type="entry name" value="CAP_dom"/>
</dbReference>
<dbReference type="OrthoDB" id="43654at2759"/>
<sequence>MALHNAASFACSYAKCRGGTELLCIYDKRGAEDGRILYPQAVDASKACNGCSTAAPCVNRLCQAKIIPATEAPSLCKFGGTTSDMSETALNMHNYYRRLLASGWAVDKFSVYAPPAKRMLPLKYDCNSEQSLGYEAAQKSAECVYPPNPPQLATRSQNYLKIDDYETDPLDALQQAIKIWWGELAEYGVATNTTYTAEMKAAGNLKNYVNMAFDQTTLVGCAVETCRRKGFTMVISVSSKVAIERNERASPEASMIENVLVTTITS</sequence>
<dbReference type="SMART" id="SM00198">
    <property type="entry name" value="SCP"/>
    <property type="match status" value="1"/>
</dbReference>
<name>A0A368GFR3_ANCCA</name>
<dbReference type="SUPFAM" id="SSF55797">
    <property type="entry name" value="PR-1-like"/>
    <property type="match status" value="1"/>
</dbReference>
<evidence type="ECO:0000313" key="3">
    <source>
        <dbReference type="Proteomes" id="UP000252519"/>
    </source>
</evidence>
<dbReference type="EMBL" id="JOJR01000219">
    <property type="protein sequence ID" value="RCN41845.1"/>
    <property type="molecule type" value="Genomic_DNA"/>
</dbReference>
<dbReference type="InterPro" id="IPR035940">
    <property type="entry name" value="CAP_sf"/>
</dbReference>
<comment type="caution">
    <text evidence="2">The sequence shown here is derived from an EMBL/GenBank/DDBJ whole genome shotgun (WGS) entry which is preliminary data.</text>
</comment>
<evidence type="ECO:0000259" key="1">
    <source>
        <dbReference type="SMART" id="SM00198"/>
    </source>
</evidence>
<dbReference type="AlphaFoldDB" id="A0A368GFR3"/>
<evidence type="ECO:0000313" key="2">
    <source>
        <dbReference type="EMBL" id="RCN41845.1"/>
    </source>
</evidence>
<gene>
    <name evidence="2" type="ORF">ANCCAN_12173</name>
</gene>